<name>A0ABN1AIQ5_9SPHN</name>
<dbReference type="Proteomes" id="UP001500713">
    <property type="component" value="Unassembled WGS sequence"/>
</dbReference>
<reference evidence="2" key="1">
    <citation type="journal article" date="2019" name="Int. J. Syst. Evol. Microbiol.">
        <title>The Global Catalogue of Microorganisms (GCM) 10K type strain sequencing project: providing services to taxonomists for standard genome sequencing and annotation.</title>
        <authorList>
            <consortium name="The Broad Institute Genomics Platform"/>
            <consortium name="The Broad Institute Genome Sequencing Center for Infectious Disease"/>
            <person name="Wu L."/>
            <person name="Ma J."/>
        </authorList>
    </citation>
    <scope>NUCLEOTIDE SEQUENCE [LARGE SCALE GENOMIC DNA]</scope>
    <source>
        <strain evidence="2">JCM 14162</strain>
    </source>
</reference>
<organism evidence="1 2">
    <name type="scientific">Parasphingorhabdus litoris</name>
    <dbReference type="NCBI Taxonomy" id="394733"/>
    <lineage>
        <taxon>Bacteria</taxon>
        <taxon>Pseudomonadati</taxon>
        <taxon>Pseudomonadota</taxon>
        <taxon>Alphaproteobacteria</taxon>
        <taxon>Sphingomonadales</taxon>
        <taxon>Sphingomonadaceae</taxon>
        <taxon>Parasphingorhabdus</taxon>
    </lineage>
</organism>
<gene>
    <name evidence="1" type="ORF">GCM10009096_19310</name>
</gene>
<evidence type="ECO:0000313" key="1">
    <source>
        <dbReference type="EMBL" id="GAA0477552.1"/>
    </source>
</evidence>
<evidence type="ECO:0000313" key="2">
    <source>
        <dbReference type="Proteomes" id="UP001500713"/>
    </source>
</evidence>
<accession>A0ABN1AIQ5</accession>
<protein>
    <submittedName>
        <fullName evidence="1">Uncharacterized protein</fullName>
    </submittedName>
</protein>
<dbReference type="RefSeq" id="WP_229954742.1">
    <property type="nucleotide sequence ID" value="NZ_BAAAEM010000002.1"/>
</dbReference>
<dbReference type="EMBL" id="BAAAEM010000002">
    <property type="protein sequence ID" value="GAA0477552.1"/>
    <property type="molecule type" value="Genomic_DNA"/>
</dbReference>
<comment type="caution">
    <text evidence="1">The sequence shown here is derived from an EMBL/GenBank/DDBJ whole genome shotgun (WGS) entry which is preliminary data.</text>
</comment>
<proteinExistence type="predicted"/>
<sequence length="183" mass="20332">MTSEAYNPYLTIYLEVREDKAGIYYKNFLPEPYLSEPEFKDGLKKIIMNNGHTGAVRSPRPNLDSRRNTTRASILCNGTDTEFVLYIPKGTGSFDLNIVPFSNFDNDIIGNLRLYYVDSGKLHEVSTFSGNPDVQSQLAVFSYSGKKASSDRGTPYTKVFDINAKDPRLFPGSGDIGHPGGND</sequence>
<keyword evidence="2" id="KW-1185">Reference proteome</keyword>